<dbReference type="InterPro" id="IPR014016">
    <property type="entry name" value="UvrD-like_ATP-bd"/>
</dbReference>
<dbReference type="GO" id="GO:0016887">
    <property type="term" value="F:ATP hydrolysis activity"/>
    <property type="evidence" value="ECO:0007669"/>
    <property type="project" value="RHEA"/>
</dbReference>
<dbReference type="GO" id="GO:0000725">
    <property type="term" value="P:recombinational repair"/>
    <property type="evidence" value="ECO:0007669"/>
    <property type="project" value="TreeGrafter"/>
</dbReference>
<dbReference type="PROSITE" id="PS51198">
    <property type="entry name" value="UVRD_HELICASE_ATP_BIND"/>
    <property type="match status" value="1"/>
</dbReference>
<dbReference type="Pfam" id="PF13361">
    <property type="entry name" value="UvrD_C"/>
    <property type="match status" value="1"/>
</dbReference>
<dbReference type="AlphaFoldDB" id="A0A1E7DK27"/>
<name>A0A1E7DK27_9BACI</name>
<dbReference type="InterPro" id="IPR014017">
    <property type="entry name" value="DNA_helicase_UvrD-like_C"/>
</dbReference>
<evidence type="ECO:0000256" key="1">
    <source>
        <dbReference type="ARBA" id="ARBA00009922"/>
    </source>
</evidence>
<evidence type="ECO:0000256" key="8">
    <source>
        <dbReference type="ARBA" id="ARBA00034617"/>
    </source>
</evidence>
<keyword evidence="3 11" id="KW-0378">Hydrolase</keyword>
<dbReference type="EC" id="5.6.2.4" evidence="9"/>
<dbReference type="PANTHER" id="PTHR11070:SF2">
    <property type="entry name" value="ATP-DEPENDENT DNA HELICASE SRS2"/>
    <property type="match status" value="1"/>
</dbReference>
<feature type="domain" description="UvrD-like helicase ATP-binding" evidence="12">
    <location>
        <begin position="2"/>
        <end position="268"/>
    </location>
</feature>
<dbReference type="Pfam" id="PF00580">
    <property type="entry name" value="UvrD-helicase"/>
    <property type="match status" value="1"/>
</dbReference>
<comment type="caution">
    <text evidence="13">The sequence shown here is derived from an EMBL/GenBank/DDBJ whole genome shotgun (WGS) entry which is preliminary data.</text>
</comment>
<feature type="binding site" evidence="11">
    <location>
        <begin position="23"/>
        <end position="30"/>
    </location>
    <ligand>
        <name>ATP</name>
        <dbReference type="ChEBI" id="CHEBI:30616"/>
    </ligand>
</feature>
<dbReference type="Proteomes" id="UP000095658">
    <property type="component" value="Unassembled WGS sequence"/>
</dbReference>
<comment type="catalytic activity">
    <reaction evidence="8">
        <text>Couples ATP hydrolysis with the unwinding of duplex DNA by translocating in the 3'-5' direction.</text>
        <dbReference type="EC" id="5.6.2.4"/>
    </reaction>
</comment>
<evidence type="ECO:0000256" key="11">
    <source>
        <dbReference type="PROSITE-ProRule" id="PRU00560"/>
    </source>
</evidence>
<proteinExistence type="inferred from homology"/>
<sequence>MEFETTNQQDDILAWNGNAVIVAGPGSGKTWTLSKKIQHVMKECRSYQGVIAISYTNKSSKELEKRAKFLCPETKHSFFSTIDSFCSSEIVLSFGKRLMGIPSVQVLVEKVQEEEQLQLIKRIKKAIKAIIQKYSQYSIQQIYDQGICVYEELDSSYRTYLQERFLGGYFDLHLISGMANLILMSSKNCANYLKAKYRYAFIDEFQDSDFEQYSLFKRFSELGIISWAVGDFNQSIYSFKSGSPEYMEQLTAMESFKRFDMDINHRCHPFIQAYAELFLRLQKGEHISSVPEGDRRIARVSLTGTQYRIGTWVNETLDKIIEMSGVKKNSNIAMLGRTHETLEMISEVLTVPHRLHHKSLIDDDRSIGGNMLRLLLTLSFNPREYTTNDFIESYFDKRTRGIGKNIDTIKNLIKEFKCECQETVTDYKRGERLISILNKIIKNIYPDYELNNFTKEACKQLIDNPVLLENFKPFKDEEIQLLTIHSSKGLEFDVVLHLDLYEDTFPDFRSIGNPVKEQEDANLHYIALTRAREYVFLISNSTKRFFSPKAQRYYEFNKKASPYILGHIEEYQIIFT</sequence>
<dbReference type="SUPFAM" id="SSF52540">
    <property type="entry name" value="P-loop containing nucleoside triphosphate hydrolases"/>
    <property type="match status" value="1"/>
</dbReference>
<dbReference type="PANTHER" id="PTHR11070">
    <property type="entry name" value="UVRD / RECB / PCRA DNA HELICASE FAMILY MEMBER"/>
    <property type="match status" value="1"/>
</dbReference>
<keyword evidence="7" id="KW-0413">Isomerase</keyword>
<comment type="catalytic activity">
    <reaction evidence="10">
        <text>ATP + H2O = ADP + phosphate + H(+)</text>
        <dbReference type="Rhea" id="RHEA:13065"/>
        <dbReference type="ChEBI" id="CHEBI:15377"/>
        <dbReference type="ChEBI" id="CHEBI:15378"/>
        <dbReference type="ChEBI" id="CHEBI:30616"/>
        <dbReference type="ChEBI" id="CHEBI:43474"/>
        <dbReference type="ChEBI" id="CHEBI:456216"/>
        <dbReference type="EC" id="5.6.2.4"/>
    </reaction>
</comment>
<gene>
    <name evidence="13" type="ORF">BA724_13980</name>
</gene>
<evidence type="ECO:0000256" key="2">
    <source>
        <dbReference type="ARBA" id="ARBA00022741"/>
    </source>
</evidence>
<keyword evidence="6" id="KW-0238">DNA-binding</keyword>
<dbReference type="EMBL" id="MAMP01000026">
    <property type="protein sequence ID" value="OES43355.1"/>
    <property type="molecule type" value="Genomic_DNA"/>
</dbReference>
<evidence type="ECO:0000256" key="5">
    <source>
        <dbReference type="ARBA" id="ARBA00022840"/>
    </source>
</evidence>
<keyword evidence="5 11" id="KW-0067">ATP-binding</keyword>
<dbReference type="GO" id="GO:0005524">
    <property type="term" value="F:ATP binding"/>
    <property type="evidence" value="ECO:0007669"/>
    <property type="project" value="UniProtKB-UniRule"/>
</dbReference>
<evidence type="ECO:0000256" key="9">
    <source>
        <dbReference type="ARBA" id="ARBA00034808"/>
    </source>
</evidence>
<evidence type="ECO:0000313" key="13">
    <source>
        <dbReference type="EMBL" id="OES43355.1"/>
    </source>
</evidence>
<protein>
    <recommendedName>
        <fullName evidence="9">DNA 3'-5' helicase</fullName>
        <ecNumber evidence="9">5.6.2.4</ecNumber>
    </recommendedName>
</protein>
<organism evidence="13 14">
    <name type="scientific">Domibacillus iocasae</name>
    <dbReference type="NCBI Taxonomy" id="1714016"/>
    <lineage>
        <taxon>Bacteria</taxon>
        <taxon>Bacillati</taxon>
        <taxon>Bacillota</taxon>
        <taxon>Bacilli</taxon>
        <taxon>Bacillales</taxon>
        <taxon>Bacillaceae</taxon>
        <taxon>Domibacillus</taxon>
    </lineage>
</organism>
<dbReference type="InterPro" id="IPR027417">
    <property type="entry name" value="P-loop_NTPase"/>
</dbReference>
<evidence type="ECO:0000256" key="3">
    <source>
        <dbReference type="ARBA" id="ARBA00022801"/>
    </source>
</evidence>
<dbReference type="Gene3D" id="1.10.10.160">
    <property type="match status" value="1"/>
</dbReference>
<accession>A0A1E7DK27</accession>
<dbReference type="InterPro" id="IPR000212">
    <property type="entry name" value="DNA_helicase_UvrD/REP"/>
</dbReference>
<dbReference type="InterPro" id="IPR013986">
    <property type="entry name" value="DExx_box_DNA_helicase_dom_sf"/>
</dbReference>
<dbReference type="OrthoDB" id="9765670at2"/>
<dbReference type="GO" id="GO:0043138">
    <property type="term" value="F:3'-5' DNA helicase activity"/>
    <property type="evidence" value="ECO:0007669"/>
    <property type="project" value="UniProtKB-EC"/>
</dbReference>
<evidence type="ECO:0000313" key="14">
    <source>
        <dbReference type="Proteomes" id="UP000095658"/>
    </source>
</evidence>
<dbReference type="RefSeq" id="WP_069939971.1">
    <property type="nucleotide sequence ID" value="NZ_MAMP01000026.1"/>
</dbReference>
<dbReference type="GO" id="GO:0003677">
    <property type="term" value="F:DNA binding"/>
    <property type="evidence" value="ECO:0007669"/>
    <property type="project" value="UniProtKB-KW"/>
</dbReference>
<evidence type="ECO:0000256" key="10">
    <source>
        <dbReference type="ARBA" id="ARBA00048988"/>
    </source>
</evidence>
<dbReference type="Gene3D" id="3.40.50.300">
    <property type="entry name" value="P-loop containing nucleotide triphosphate hydrolases"/>
    <property type="match status" value="2"/>
</dbReference>
<evidence type="ECO:0000256" key="4">
    <source>
        <dbReference type="ARBA" id="ARBA00022806"/>
    </source>
</evidence>
<evidence type="ECO:0000259" key="12">
    <source>
        <dbReference type="PROSITE" id="PS51198"/>
    </source>
</evidence>
<comment type="similarity">
    <text evidence="1">Belongs to the helicase family. UvrD subfamily.</text>
</comment>
<evidence type="ECO:0000256" key="7">
    <source>
        <dbReference type="ARBA" id="ARBA00023235"/>
    </source>
</evidence>
<keyword evidence="14" id="KW-1185">Reference proteome</keyword>
<keyword evidence="4 11" id="KW-0347">Helicase</keyword>
<reference evidence="13 14" key="1">
    <citation type="submission" date="2016-06" db="EMBL/GenBank/DDBJ databases">
        <title>Domibacillus iocasae genome sequencing.</title>
        <authorList>
            <person name="Verma A."/>
            <person name="Pal Y."/>
            <person name="Ojha A.K."/>
            <person name="Krishnamurthi S."/>
        </authorList>
    </citation>
    <scope>NUCLEOTIDE SEQUENCE [LARGE SCALE GENOMIC DNA]</scope>
    <source>
        <strain evidence="13 14">DSM 29979</strain>
    </source>
</reference>
<keyword evidence="2 11" id="KW-0547">Nucleotide-binding</keyword>
<dbReference type="STRING" id="1714016.BA724_13980"/>
<evidence type="ECO:0000256" key="6">
    <source>
        <dbReference type="ARBA" id="ARBA00023125"/>
    </source>
</evidence>